<dbReference type="GO" id="GO:0006878">
    <property type="term" value="P:intracellular copper ion homeostasis"/>
    <property type="evidence" value="ECO:0007669"/>
    <property type="project" value="InterPro"/>
</dbReference>
<dbReference type="Proteomes" id="UP000015380">
    <property type="component" value="Chromosome"/>
</dbReference>
<dbReference type="InterPro" id="IPR007939">
    <property type="entry name" value="Cu-R_B_prcur"/>
</dbReference>
<organism evidence="1 2">
    <name type="scientific">Cycloclasticus zancles 78-ME</name>
    <dbReference type="NCBI Taxonomy" id="1198232"/>
    <lineage>
        <taxon>Bacteria</taxon>
        <taxon>Pseudomonadati</taxon>
        <taxon>Pseudomonadota</taxon>
        <taxon>Gammaproteobacteria</taxon>
        <taxon>Thiotrichales</taxon>
        <taxon>Piscirickettsiaceae</taxon>
        <taxon>Cycloclasticus</taxon>
    </lineage>
</organism>
<sequence length="83" mass="9374">MVFKELFPQGNINSSRRRFVTGVGSGLSDVELGLRLRYEIKREFAPYIGVNWTSKYGKTADIAKLAGEDKADTQFVVGIRAWF</sequence>
<accession>S5TWS8</accession>
<reference evidence="1 2" key="1">
    <citation type="submission" date="2013-05" db="EMBL/GenBank/DDBJ databases">
        <title>Between feast and famine: a lifestyle of most important marine PAH-degrading bacterium Cycloclasticus sp. 7ME.</title>
        <authorList>
            <person name="Yakimov M.M."/>
            <person name="Messina E."/>
            <person name="Genovese M."/>
            <person name="Denaro R."/>
            <person name="Crisafi F."/>
            <person name="Russo D."/>
            <person name="Cappello S."/>
            <person name="Santisi S."/>
            <person name="Smedile F."/>
            <person name="Golyshina O.V."/>
            <person name="Tran H."/>
            <person name="Pieper D.H."/>
            <person name="Golyshin P.N."/>
            <person name="Giuliano L."/>
        </authorList>
    </citation>
    <scope>NUCLEOTIDE SEQUENCE [LARGE SCALE GENOMIC DNA]</scope>
    <source>
        <strain evidence="1 2">78-ME</strain>
    </source>
</reference>
<keyword evidence="2" id="KW-1185">Reference proteome</keyword>
<gene>
    <name evidence="1" type="ORF">CYCME_1291</name>
</gene>
<dbReference type="KEGG" id="cza:CYCME_1291"/>
<dbReference type="EMBL" id="CP005996">
    <property type="protein sequence ID" value="AGS39620.1"/>
    <property type="molecule type" value="Genomic_DNA"/>
</dbReference>
<proteinExistence type="predicted"/>
<dbReference type="RefSeq" id="WP_020932468.1">
    <property type="nucleotide sequence ID" value="NC_021917.1"/>
</dbReference>
<name>S5TWS8_9GAMM</name>
<dbReference type="GO" id="GO:0009279">
    <property type="term" value="C:cell outer membrane"/>
    <property type="evidence" value="ECO:0007669"/>
    <property type="project" value="InterPro"/>
</dbReference>
<dbReference type="HOGENOM" id="CLU_2536982_0_0_6"/>
<dbReference type="eggNOG" id="COG3667">
    <property type="taxonomic scope" value="Bacteria"/>
</dbReference>
<dbReference type="GO" id="GO:0005507">
    <property type="term" value="F:copper ion binding"/>
    <property type="evidence" value="ECO:0007669"/>
    <property type="project" value="InterPro"/>
</dbReference>
<dbReference type="AlphaFoldDB" id="S5TWS8"/>
<dbReference type="Pfam" id="PF05275">
    <property type="entry name" value="CopB"/>
    <property type="match status" value="1"/>
</dbReference>
<evidence type="ECO:0000313" key="2">
    <source>
        <dbReference type="Proteomes" id="UP000015380"/>
    </source>
</evidence>
<dbReference type="PATRIC" id="fig|1198232.3.peg.1286"/>
<evidence type="ECO:0000313" key="1">
    <source>
        <dbReference type="EMBL" id="AGS39620.1"/>
    </source>
</evidence>
<reference evidence="2" key="2">
    <citation type="journal article" date="2016" name="Environ. Microbiol. Rep.">
        <title>Analysis of defence systems and a conjugative IncP-1 plasmid in the marine polyaromatic hydrocarbons-degrading bacterium Cycloclasticus sp. 78-ME.</title>
        <authorList>
            <person name="Yakimov M.M."/>
            <person name="Crisafi F."/>
            <person name="Messina E."/>
            <person name="Smedile F."/>
            <person name="Lopatina A."/>
            <person name="Denaro R."/>
            <person name="Pieper D.H."/>
            <person name="Golyshin P.N."/>
            <person name="Giuliano L."/>
        </authorList>
    </citation>
    <scope>NUCLEOTIDE SEQUENCE [LARGE SCALE GENOMIC DNA]</scope>
    <source>
        <strain evidence="2">78-ME</strain>
    </source>
</reference>
<protein>
    <submittedName>
        <fullName evidence="1">Copper resistance protein CopB</fullName>
    </submittedName>
</protein>